<dbReference type="GO" id="GO:0009239">
    <property type="term" value="P:enterobactin biosynthetic process"/>
    <property type="evidence" value="ECO:0007669"/>
    <property type="project" value="TreeGrafter"/>
</dbReference>
<dbReference type="InterPro" id="IPR006162">
    <property type="entry name" value="Ppantetheine_attach_site"/>
</dbReference>
<dbReference type="Pfam" id="PF00975">
    <property type="entry name" value="Thioesterase"/>
    <property type="match status" value="1"/>
</dbReference>
<dbReference type="Proteomes" id="UP000310016">
    <property type="component" value="Unassembled WGS sequence"/>
</dbReference>
<dbReference type="InterPro" id="IPR009081">
    <property type="entry name" value="PP-bd_ACP"/>
</dbReference>
<name>A0A4U0P8C7_9NEIS</name>
<dbReference type="FunFam" id="3.40.50.980:FF:000001">
    <property type="entry name" value="Non-ribosomal peptide synthetase"/>
    <property type="match status" value="2"/>
</dbReference>
<dbReference type="InterPro" id="IPR020845">
    <property type="entry name" value="AMP-binding_CS"/>
</dbReference>
<comment type="caution">
    <text evidence="6">The sequence shown here is derived from an EMBL/GenBank/DDBJ whole genome shotgun (WGS) entry which is preliminary data.</text>
</comment>
<evidence type="ECO:0000313" key="7">
    <source>
        <dbReference type="Proteomes" id="UP000310016"/>
    </source>
</evidence>
<proteinExistence type="inferred from homology"/>
<dbReference type="Gene3D" id="2.30.38.10">
    <property type="entry name" value="Luciferase, Domain 3"/>
    <property type="match status" value="2"/>
</dbReference>
<dbReference type="GO" id="GO:0047527">
    <property type="term" value="F:2,3-dihydroxybenzoate-serine ligase activity"/>
    <property type="evidence" value="ECO:0007669"/>
    <property type="project" value="TreeGrafter"/>
</dbReference>
<dbReference type="GO" id="GO:0072330">
    <property type="term" value="P:monocarboxylic acid biosynthetic process"/>
    <property type="evidence" value="ECO:0007669"/>
    <property type="project" value="UniProtKB-ARBA"/>
</dbReference>
<dbReference type="CDD" id="cd05930">
    <property type="entry name" value="A_NRPS"/>
    <property type="match status" value="1"/>
</dbReference>
<evidence type="ECO:0000256" key="3">
    <source>
        <dbReference type="ARBA" id="ARBA00022450"/>
    </source>
</evidence>
<dbReference type="InterPro" id="IPR000873">
    <property type="entry name" value="AMP-dep_synth/lig_dom"/>
</dbReference>
<dbReference type="InterPro" id="IPR036736">
    <property type="entry name" value="ACP-like_sf"/>
</dbReference>
<dbReference type="PROSITE" id="PS50075">
    <property type="entry name" value="CARRIER"/>
    <property type="match status" value="2"/>
</dbReference>
<dbReference type="EMBL" id="SUMF01000058">
    <property type="protein sequence ID" value="TJZ63649.1"/>
    <property type="molecule type" value="Genomic_DNA"/>
</dbReference>
<dbReference type="FunFam" id="3.40.50.12780:FF:000012">
    <property type="entry name" value="Non-ribosomal peptide synthetase"/>
    <property type="match status" value="1"/>
</dbReference>
<evidence type="ECO:0000256" key="4">
    <source>
        <dbReference type="ARBA" id="ARBA00022553"/>
    </source>
</evidence>
<dbReference type="GO" id="GO:0009366">
    <property type="term" value="C:enterobactin synthetase complex"/>
    <property type="evidence" value="ECO:0007669"/>
    <property type="project" value="TreeGrafter"/>
</dbReference>
<dbReference type="Gene3D" id="3.30.559.10">
    <property type="entry name" value="Chloramphenicol acetyltransferase-like domain"/>
    <property type="match status" value="1"/>
</dbReference>
<dbReference type="SUPFAM" id="SSF56801">
    <property type="entry name" value="Acetyl-CoA synthetase-like"/>
    <property type="match status" value="2"/>
</dbReference>
<comment type="similarity">
    <text evidence="2">Belongs to the ATP-dependent AMP-binding enzyme family.</text>
</comment>
<dbReference type="Gene3D" id="3.30.300.30">
    <property type="match status" value="2"/>
</dbReference>
<feature type="domain" description="Carrier" evidence="5">
    <location>
        <begin position="1576"/>
        <end position="1652"/>
    </location>
</feature>
<dbReference type="Pfam" id="PF00550">
    <property type="entry name" value="PP-binding"/>
    <property type="match status" value="2"/>
</dbReference>
<dbReference type="Gene3D" id="3.40.50.1820">
    <property type="entry name" value="alpha/beta hydrolase"/>
    <property type="match status" value="1"/>
</dbReference>
<dbReference type="SMART" id="SM00823">
    <property type="entry name" value="PKS_PP"/>
    <property type="match status" value="2"/>
</dbReference>
<keyword evidence="3" id="KW-0596">Phosphopantetheine</keyword>
<evidence type="ECO:0000256" key="1">
    <source>
        <dbReference type="ARBA" id="ARBA00001957"/>
    </source>
</evidence>
<dbReference type="Pfam" id="PF00668">
    <property type="entry name" value="Condensation"/>
    <property type="match status" value="1"/>
</dbReference>
<organism evidence="6 7">
    <name type="scientific">Chitiniphilus eburneus</name>
    <dbReference type="NCBI Taxonomy" id="2571148"/>
    <lineage>
        <taxon>Bacteria</taxon>
        <taxon>Pseudomonadati</taxon>
        <taxon>Pseudomonadota</taxon>
        <taxon>Betaproteobacteria</taxon>
        <taxon>Neisseriales</taxon>
        <taxon>Chitinibacteraceae</taxon>
        <taxon>Chitiniphilus</taxon>
    </lineage>
</organism>
<dbReference type="CDD" id="cd17649">
    <property type="entry name" value="A_NRPS_PvdJ-like"/>
    <property type="match status" value="1"/>
</dbReference>
<keyword evidence="4" id="KW-0597">Phosphoprotein</keyword>
<dbReference type="GO" id="GO:0031177">
    <property type="term" value="F:phosphopantetheine binding"/>
    <property type="evidence" value="ECO:0007669"/>
    <property type="project" value="InterPro"/>
</dbReference>
<evidence type="ECO:0000259" key="5">
    <source>
        <dbReference type="PROSITE" id="PS50075"/>
    </source>
</evidence>
<dbReference type="Gene3D" id="1.10.1200.10">
    <property type="entry name" value="ACP-like"/>
    <property type="match status" value="2"/>
</dbReference>
<dbReference type="InterPro" id="IPR010071">
    <property type="entry name" value="AA_adenyl_dom"/>
</dbReference>
<keyword evidence="7" id="KW-1185">Reference proteome</keyword>
<dbReference type="GO" id="GO:0005829">
    <property type="term" value="C:cytosol"/>
    <property type="evidence" value="ECO:0007669"/>
    <property type="project" value="TreeGrafter"/>
</dbReference>
<dbReference type="InterPro" id="IPR023213">
    <property type="entry name" value="CAT-like_dom_sf"/>
</dbReference>
<dbReference type="SUPFAM" id="SSF47336">
    <property type="entry name" value="ACP-like"/>
    <property type="match status" value="2"/>
</dbReference>
<dbReference type="Gene3D" id="3.30.559.30">
    <property type="entry name" value="Nonribosomal peptide synthetase, condensation domain"/>
    <property type="match status" value="1"/>
</dbReference>
<reference evidence="6 7" key="1">
    <citation type="submission" date="2019-04" db="EMBL/GenBank/DDBJ databases">
        <title>Chitiniphilus eburnea sp. nov., a novel chitinolytic bacterium isolated from aquaculture sludge.</title>
        <authorList>
            <person name="Sheng M."/>
        </authorList>
    </citation>
    <scope>NUCLEOTIDE SEQUENCE [LARGE SCALE GENOMIC DNA]</scope>
    <source>
        <strain evidence="6 7">HX-2-15</strain>
    </source>
</reference>
<dbReference type="OrthoDB" id="8612214at2"/>
<dbReference type="InterPro" id="IPR025110">
    <property type="entry name" value="AMP-bd_C"/>
</dbReference>
<dbReference type="FunFam" id="3.30.559.10:FF:000012">
    <property type="entry name" value="Non-ribosomal peptide synthetase"/>
    <property type="match status" value="1"/>
</dbReference>
<dbReference type="InterPro" id="IPR020806">
    <property type="entry name" value="PKS_PP-bd"/>
</dbReference>
<dbReference type="FunFam" id="1.10.1200.10:FF:000016">
    <property type="entry name" value="Non-ribosomal peptide synthase"/>
    <property type="match status" value="1"/>
</dbReference>
<feature type="non-terminal residue" evidence="6">
    <location>
        <position position="1"/>
    </location>
</feature>
<protein>
    <submittedName>
        <fullName evidence="6">Amino acid adenylation domain-containing protein</fullName>
    </submittedName>
</protein>
<dbReference type="SUPFAM" id="SSF53474">
    <property type="entry name" value="alpha/beta-Hydrolases"/>
    <property type="match status" value="1"/>
</dbReference>
<evidence type="ECO:0000313" key="6">
    <source>
        <dbReference type="EMBL" id="TJZ63649.1"/>
    </source>
</evidence>
<comment type="cofactor">
    <cofactor evidence="1">
        <name>pantetheine 4'-phosphate</name>
        <dbReference type="ChEBI" id="CHEBI:47942"/>
    </cofactor>
</comment>
<dbReference type="PROSITE" id="PS00455">
    <property type="entry name" value="AMP_BINDING"/>
    <property type="match status" value="2"/>
</dbReference>
<dbReference type="InterPro" id="IPR029058">
    <property type="entry name" value="AB_hydrolase_fold"/>
</dbReference>
<dbReference type="InterPro" id="IPR001242">
    <property type="entry name" value="Condensation_dom"/>
</dbReference>
<dbReference type="InterPro" id="IPR045851">
    <property type="entry name" value="AMP-bd_C_sf"/>
</dbReference>
<dbReference type="NCBIfam" id="TIGR01733">
    <property type="entry name" value="AA-adenyl-dom"/>
    <property type="match status" value="2"/>
</dbReference>
<dbReference type="PANTHER" id="PTHR45527">
    <property type="entry name" value="NONRIBOSOMAL PEPTIDE SYNTHETASE"/>
    <property type="match status" value="1"/>
</dbReference>
<dbReference type="FunFam" id="3.30.300.30:FF:000010">
    <property type="entry name" value="Enterobactin synthetase component F"/>
    <property type="match status" value="2"/>
</dbReference>
<dbReference type="FunFam" id="1.10.1200.10:FF:000005">
    <property type="entry name" value="Nonribosomal peptide synthetase 1"/>
    <property type="match status" value="1"/>
</dbReference>
<dbReference type="SUPFAM" id="SSF52777">
    <property type="entry name" value="CoA-dependent acyltransferases"/>
    <property type="match status" value="2"/>
</dbReference>
<dbReference type="GO" id="GO:0043041">
    <property type="term" value="P:amino acid activation for nonribosomal peptide biosynthetic process"/>
    <property type="evidence" value="ECO:0007669"/>
    <property type="project" value="TreeGrafter"/>
</dbReference>
<sequence length="1928" mass="207465">WTHANVLDAWDAAVARVPDTLAVRDERQAYSYAALDAQVNALAAQLRQAGVGPEVRVGLHAPRGAEFVLGVLAVLRAGGAYVPLDVALPAERLAFLLGDCGARLLLSAQPESAPDTLPLLPLRFVAAPATANGPWPAIAPEQAAYLIYTSGSTGQPKGVVIGHGALANYTQAVLAALDLPETAREVAMVSTVSADLGHTSFYGALCSGRTLHLIDAASAFDPDRFAQYMGDHCIDVLKIVPSHLQALLQAANPAGVLPAHALVVGGEATPWALLGRIAALKPACRVINHYGPTETTVGVLTQPAASASHAAATLPLGGPLGNVEAWVLDAALNPVPQGASGELYLGGAGVARGYQGRPGLSAERFVAHPARAGERLYRSGDRVRQLRDGSLEFLCRADDQVKIRGYRVELGEVRAALLALPGVTDAQVVVGEAADGRAQLLAYLTPDMLDIEALRATLAAQLPDYLVPSAFTALTALPLTANGKLDRKALPAPVAAASARHEAPQGEVEMALADIWTELLGVARIGRDDSFFVLGGDSILCLKAVARARKRGFKLTAKQFFEHQTLSAIAAQVRPATEPAPGIPRLSDEKRGQWLPLSYAQSRLWFLWQLEPDSTAYHIPGALRLTGALDTAALRAAFDALLARHESLRTVFQAAGDGLAQQRIQPAFALDIPLTDLSALDPAPRDAEVRRAALAVNAAPFDLTRGPLLRAALIRETAHSHVLVVVMHHIVSDGWSMQLLVDEFAAHYLAHRQGQPAALPPLTIQYADYALWQRGWLEAGEQARQLAYWREHLGEAHPVLQLPADHPRRPDGRYRGADLPLSLPTDLVAALQRRAQAEGATLFMVLLAAFQVLLHRHTEQTDIRIGVPIANRQRVETEGVIGFFVNTQVLRGRLHGRSRLGEVLAQARQAALGAQAHQDLPFEQLVEALQPQRSLGSTPLFQVMFNHQRGDLRALASLPGLTLDAYPLAEQEAQFELTLNSHEHPDGRVDLLFNYAAGLFDAATVAGWARHLLGVLHALAHTPEQAVGDLPLLDAAELAQLQRWGIDTEEHGGFEPVQRQFERQARLRPDAIALIFGDTRLSYAELNARANAVAHRLIAHGVGPDTRVGIAVARSVEMVVGLLAILKAGGAYVPLDPEYPADRLGYIIDDAGIALLLTQTPVRERIPVPPTLPVLLLDAQPAGTAGVDGAASDPRVAVHTHNLAYVIYTSGSTGKPKGVGISHHALHQHSHTAIHFFGLSAADRMLQFSTLNFDGFVEQLFPPLLAGAVVVLRGPELWDSATFHRELLARRISVVDLTTAYWLVLVQDFARMGIRDYGALRQMHAGGEAMPPEGLRAWQAADLAHVTLLNTYGPTEATVTATVLDCAPYVHGERALPQQMPIGRVLAGRVLRVVDADFNLVPPGVPGELCIGGPLLARGYGGRPALTAERFVADPFDGAADRQEGGRLYRTGDLVRWRNDGQLEYLGRIDFQVKVRGFRIELGEVEAQLLAIPGVREAVVVAQDGPAGTRLLAYVSLDGACVLDGRALRACLGETLPDYMVPGVVTVLPRLPLNPNGKIDRKALPAPLDTVSDHVAPVGELETALAAIWADLLGLARVGRNDNFFELGGHSLLALQLVQRIHAQWGENSVSLLELLRARDVAALAQAMEAHAQDEDRDVLIVEHDGGAVPLFLFPGLFVNTAEYKALIAALARQCPVYGFVSHALTARRWCDFTVAGMAAEYADYIRPRTRNGVCAVAGWSLGGELALETARQLEADGIQVSFVGLIDVAQPLTPDRPSLTPAQHEGVTQTVDAWLERSSMRERWQALFERLSPAQRERYRYEVADVGDTLPSDGAAIHAAEYQLWAEINVNNAVSLHRHGRIAAPLHVWHAEQTVAAGKRRAWDRHADTVREVVIAGAGHLDIVRAPAFLADIARALDEASLDRSPA</sequence>
<dbReference type="Pfam" id="PF13193">
    <property type="entry name" value="AMP-binding_C"/>
    <property type="match status" value="2"/>
</dbReference>
<dbReference type="CDD" id="cd19531">
    <property type="entry name" value="LCL_NRPS-like"/>
    <property type="match status" value="1"/>
</dbReference>
<accession>A0A4U0P8C7</accession>
<dbReference type="Gene3D" id="3.40.50.980">
    <property type="match status" value="4"/>
</dbReference>
<feature type="domain" description="Carrier" evidence="5">
    <location>
        <begin position="503"/>
        <end position="577"/>
    </location>
</feature>
<dbReference type="PROSITE" id="PS00012">
    <property type="entry name" value="PHOSPHOPANTETHEINE"/>
    <property type="match status" value="1"/>
</dbReference>
<gene>
    <name evidence="6" type="ORF">FAZ21_19695</name>
</gene>
<dbReference type="Pfam" id="PF00501">
    <property type="entry name" value="AMP-binding"/>
    <property type="match status" value="2"/>
</dbReference>
<dbReference type="PANTHER" id="PTHR45527:SF1">
    <property type="entry name" value="FATTY ACID SYNTHASE"/>
    <property type="match status" value="1"/>
</dbReference>
<dbReference type="InterPro" id="IPR001031">
    <property type="entry name" value="Thioesterase"/>
</dbReference>
<evidence type="ECO:0000256" key="2">
    <source>
        <dbReference type="ARBA" id="ARBA00006432"/>
    </source>
</evidence>